<proteinExistence type="predicted"/>
<organism evidence="1">
    <name type="scientific">marine metagenome</name>
    <dbReference type="NCBI Taxonomy" id="408172"/>
    <lineage>
        <taxon>unclassified sequences</taxon>
        <taxon>metagenomes</taxon>
        <taxon>ecological metagenomes</taxon>
    </lineage>
</organism>
<evidence type="ECO:0000313" key="1">
    <source>
        <dbReference type="EMBL" id="SVD39887.1"/>
    </source>
</evidence>
<dbReference type="AlphaFoldDB" id="A0A382V0D8"/>
<feature type="non-terminal residue" evidence="1">
    <location>
        <position position="289"/>
    </location>
</feature>
<feature type="non-terminal residue" evidence="1">
    <location>
        <position position="1"/>
    </location>
</feature>
<protein>
    <submittedName>
        <fullName evidence="1">Uncharacterized protein</fullName>
    </submittedName>
</protein>
<gene>
    <name evidence="1" type="ORF">METZ01_LOCUS392741</name>
</gene>
<sequence length="289" mass="30314">DTNFSPEVARIFSEMPPSRNRPETVKFLLEFVNNDGKKADAVIISPDVVFPGANFAIQGDNNVLSGSLFISNAIGQGIEMAGVGSAFLRTIGWEGFASASAGTGNGGFFLYSGSGVLPDSGEDYMGAGLEIHDGRSGANERYFQFKTQHGANSESIFRVKTDDYLFGISGSGAVESYISGADGNLEISSSNFYLSRDGSLNAGVGNLTLDTSGNVAMAGEVTATSGKIGDWTISSGNIVGANITMDADSSRIYKTDSNGNLDGYYMDFTPGSNYYVRFGTDFAVSSSGT</sequence>
<reference evidence="1" key="1">
    <citation type="submission" date="2018-05" db="EMBL/GenBank/DDBJ databases">
        <authorList>
            <person name="Lanie J.A."/>
            <person name="Ng W.-L."/>
            <person name="Kazmierczak K.M."/>
            <person name="Andrzejewski T.M."/>
            <person name="Davidsen T.M."/>
            <person name="Wayne K.J."/>
            <person name="Tettelin H."/>
            <person name="Glass J.I."/>
            <person name="Rusch D."/>
            <person name="Podicherti R."/>
            <person name="Tsui H.-C.T."/>
            <person name="Winkler M.E."/>
        </authorList>
    </citation>
    <scope>NUCLEOTIDE SEQUENCE</scope>
</reference>
<dbReference type="EMBL" id="UINC01148161">
    <property type="protein sequence ID" value="SVD39887.1"/>
    <property type="molecule type" value="Genomic_DNA"/>
</dbReference>
<name>A0A382V0D8_9ZZZZ</name>
<accession>A0A382V0D8</accession>